<evidence type="ECO:0000313" key="2">
    <source>
        <dbReference type="EMBL" id="KAK1293097.1"/>
    </source>
</evidence>
<name>A0AAV9CW15_ACOCL</name>
<accession>A0AAV9CW15</accession>
<evidence type="ECO:0000256" key="1">
    <source>
        <dbReference type="SAM" id="MobiDB-lite"/>
    </source>
</evidence>
<organism evidence="2 3">
    <name type="scientific">Acorus calamus</name>
    <name type="common">Sweet flag</name>
    <dbReference type="NCBI Taxonomy" id="4465"/>
    <lineage>
        <taxon>Eukaryota</taxon>
        <taxon>Viridiplantae</taxon>
        <taxon>Streptophyta</taxon>
        <taxon>Embryophyta</taxon>
        <taxon>Tracheophyta</taxon>
        <taxon>Spermatophyta</taxon>
        <taxon>Magnoliopsida</taxon>
        <taxon>Liliopsida</taxon>
        <taxon>Acoraceae</taxon>
        <taxon>Acorus</taxon>
    </lineage>
</organism>
<dbReference type="AlphaFoldDB" id="A0AAV9CW15"/>
<feature type="region of interest" description="Disordered" evidence="1">
    <location>
        <begin position="1"/>
        <end position="66"/>
    </location>
</feature>
<keyword evidence="3" id="KW-1185">Reference proteome</keyword>
<sequence>MRRKQVATHVVPTPQERKITPSNLDLMQPNPPLRNGSAAFKPPPRNPEKGGQPPYMNLIESTRPPQ</sequence>
<reference evidence="2" key="2">
    <citation type="submission" date="2023-06" db="EMBL/GenBank/DDBJ databases">
        <authorList>
            <person name="Ma L."/>
            <person name="Liu K.-W."/>
            <person name="Li Z."/>
            <person name="Hsiao Y.-Y."/>
            <person name="Qi Y."/>
            <person name="Fu T."/>
            <person name="Tang G."/>
            <person name="Zhang D."/>
            <person name="Sun W.-H."/>
            <person name="Liu D.-K."/>
            <person name="Li Y."/>
            <person name="Chen G.-Z."/>
            <person name="Liu X.-D."/>
            <person name="Liao X.-Y."/>
            <person name="Jiang Y.-T."/>
            <person name="Yu X."/>
            <person name="Hao Y."/>
            <person name="Huang J."/>
            <person name="Zhao X.-W."/>
            <person name="Ke S."/>
            <person name="Chen Y.-Y."/>
            <person name="Wu W.-L."/>
            <person name="Hsu J.-L."/>
            <person name="Lin Y.-F."/>
            <person name="Huang M.-D."/>
            <person name="Li C.-Y."/>
            <person name="Huang L."/>
            <person name="Wang Z.-W."/>
            <person name="Zhao X."/>
            <person name="Zhong W.-Y."/>
            <person name="Peng D.-H."/>
            <person name="Ahmad S."/>
            <person name="Lan S."/>
            <person name="Zhang J.-S."/>
            <person name="Tsai W.-C."/>
            <person name="Van De Peer Y."/>
            <person name="Liu Z.-J."/>
        </authorList>
    </citation>
    <scope>NUCLEOTIDE SEQUENCE</scope>
    <source>
        <strain evidence="2">CP</strain>
        <tissue evidence="2">Leaves</tissue>
    </source>
</reference>
<dbReference type="Proteomes" id="UP001180020">
    <property type="component" value="Unassembled WGS sequence"/>
</dbReference>
<comment type="caution">
    <text evidence="2">The sequence shown here is derived from an EMBL/GenBank/DDBJ whole genome shotgun (WGS) entry which is preliminary data.</text>
</comment>
<gene>
    <name evidence="2" type="ORF">QJS10_CPB17g00425</name>
</gene>
<evidence type="ECO:0000313" key="3">
    <source>
        <dbReference type="Proteomes" id="UP001180020"/>
    </source>
</evidence>
<reference evidence="2" key="1">
    <citation type="journal article" date="2023" name="Nat. Commun.">
        <title>Diploid and tetraploid genomes of Acorus and the evolution of monocots.</title>
        <authorList>
            <person name="Ma L."/>
            <person name="Liu K.W."/>
            <person name="Li Z."/>
            <person name="Hsiao Y.Y."/>
            <person name="Qi Y."/>
            <person name="Fu T."/>
            <person name="Tang G.D."/>
            <person name="Zhang D."/>
            <person name="Sun W.H."/>
            <person name="Liu D.K."/>
            <person name="Li Y."/>
            <person name="Chen G.Z."/>
            <person name="Liu X.D."/>
            <person name="Liao X.Y."/>
            <person name="Jiang Y.T."/>
            <person name="Yu X."/>
            <person name="Hao Y."/>
            <person name="Huang J."/>
            <person name="Zhao X.W."/>
            <person name="Ke S."/>
            <person name="Chen Y.Y."/>
            <person name="Wu W.L."/>
            <person name="Hsu J.L."/>
            <person name="Lin Y.F."/>
            <person name="Huang M.D."/>
            <person name="Li C.Y."/>
            <person name="Huang L."/>
            <person name="Wang Z.W."/>
            <person name="Zhao X."/>
            <person name="Zhong W.Y."/>
            <person name="Peng D.H."/>
            <person name="Ahmad S."/>
            <person name="Lan S."/>
            <person name="Zhang J.S."/>
            <person name="Tsai W.C."/>
            <person name="Van de Peer Y."/>
            <person name="Liu Z.J."/>
        </authorList>
    </citation>
    <scope>NUCLEOTIDE SEQUENCE</scope>
    <source>
        <strain evidence="2">CP</strain>
    </source>
</reference>
<dbReference type="EMBL" id="JAUJYO010000017">
    <property type="protein sequence ID" value="KAK1293097.1"/>
    <property type="molecule type" value="Genomic_DNA"/>
</dbReference>
<protein>
    <submittedName>
        <fullName evidence="2">Uncharacterized protein</fullName>
    </submittedName>
</protein>
<proteinExistence type="predicted"/>